<sequence length="213" mass="24304">MENTSSSSSYREIRHRFSQAKQRTEPDPVEGEGFIRISIAKYRRTGTKHSSDSRFIYDEPTLLDEIEFRGHLSRLKLSTHRSKVTEMIVDSLSSMCVPEDLHQTSVEKLFEVVDFAVSPELPIDLCIWDMTLRIATSPATTCSIEALEKVRFDSLTTPPPMCAICLEDFGAPDGDDQPITRLPCSHYFHGDCVVRWLGISHRCPLCRHRMRTV</sequence>
<dbReference type="Pfam" id="PF13639">
    <property type="entry name" value="zf-RING_2"/>
    <property type="match status" value="1"/>
</dbReference>
<protein>
    <recommendedName>
        <fullName evidence="2">RING-type E3 ubiquitin transferase</fullName>
        <ecNumber evidence="2">2.3.2.27</ecNumber>
    </recommendedName>
</protein>
<dbReference type="Proteomes" id="UP001457282">
    <property type="component" value="Unassembled WGS sequence"/>
</dbReference>
<evidence type="ECO:0000256" key="2">
    <source>
        <dbReference type="ARBA" id="ARBA00012483"/>
    </source>
</evidence>
<evidence type="ECO:0000313" key="9">
    <source>
        <dbReference type="EMBL" id="KAK9944673.1"/>
    </source>
</evidence>
<organism evidence="9 10">
    <name type="scientific">Rubus argutus</name>
    <name type="common">Southern blackberry</name>
    <dbReference type="NCBI Taxonomy" id="59490"/>
    <lineage>
        <taxon>Eukaryota</taxon>
        <taxon>Viridiplantae</taxon>
        <taxon>Streptophyta</taxon>
        <taxon>Embryophyta</taxon>
        <taxon>Tracheophyta</taxon>
        <taxon>Spermatophyta</taxon>
        <taxon>Magnoliopsida</taxon>
        <taxon>eudicotyledons</taxon>
        <taxon>Gunneridae</taxon>
        <taxon>Pentapetalae</taxon>
        <taxon>rosids</taxon>
        <taxon>fabids</taxon>
        <taxon>Rosales</taxon>
        <taxon>Rosaceae</taxon>
        <taxon>Rosoideae</taxon>
        <taxon>Rosoideae incertae sedis</taxon>
        <taxon>Rubus</taxon>
    </lineage>
</organism>
<dbReference type="GO" id="GO:0008270">
    <property type="term" value="F:zinc ion binding"/>
    <property type="evidence" value="ECO:0007669"/>
    <property type="project" value="UniProtKB-KW"/>
</dbReference>
<evidence type="ECO:0000256" key="1">
    <source>
        <dbReference type="ARBA" id="ARBA00000900"/>
    </source>
</evidence>
<comment type="caution">
    <text evidence="9">The sequence shown here is derived from an EMBL/GenBank/DDBJ whole genome shotgun (WGS) entry which is preliminary data.</text>
</comment>
<evidence type="ECO:0000256" key="6">
    <source>
        <dbReference type="PROSITE-ProRule" id="PRU00175"/>
    </source>
</evidence>
<keyword evidence="4 6" id="KW-0863">Zinc-finger</keyword>
<comment type="catalytic activity">
    <reaction evidence="1">
        <text>S-ubiquitinyl-[E2 ubiquitin-conjugating enzyme]-L-cysteine + [acceptor protein]-L-lysine = [E2 ubiquitin-conjugating enzyme]-L-cysteine + N(6)-ubiquitinyl-[acceptor protein]-L-lysine.</text>
        <dbReference type="EC" id="2.3.2.27"/>
    </reaction>
</comment>
<dbReference type="SUPFAM" id="SSF57850">
    <property type="entry name" value="RING/U-box"/>
    <property type="match status" value="1"/>
</dbReference>
<reference evidence="9 10" key="1">
    <citation type="journal article" date="2023" name="G3 (Bethesda)">
        <title>A chromosome-length genome assembly and annotation of blackberry (Rubus argutus, cv. 'Hillquist').</title>
        <authorList>
            <person name="Bruna T."/>
            <person name="Aryal R."/>
            <person name="Dudchenko O."/>
            <person name="Sargent D.J."/>
            <person name="Mead D."/>
            <person name="Buti M."/>
            <person name="Cavallini A."/>
            <person name="Hytonen T."/>
            <person name="Andres J."/>
            <person name="Pham M."/>
            <person name="Weisz D."/>
            <person name="Mascagni F."/>
            <person name="Usai G."/>
            <person name="Natali L."/>
            <person name="Bassil N."/>
            <person name="Fernandez G.E."/>
            <person name="Lomsadze A."/>
            <person name="Armour M."/>
            <person name="Olukolu B."/>
            <person name="Poorten T."/>
            <person name="Britton C."/>
            <person name="Davik J."/>
            <person name="Ashrafi H."/>
            <person name="Aiden E.L."/>
            <person name="Borodovsky M."/>
            <person name="Worthington M."/>
        </authorList>
    </citation>
    <scope>NUCLEOTIDE SEQUENCE [LARGE SCALE GENOMIC DNA]</scope>
    <source>
        <strain evidence="9">PI 553951</strain>
    </source>
</reference>
<name>A0AAW1Y763_RUBAR</name>
<evidence type="ECO:0000256" key="7">
    <source>
        <dbReference type="SAM" id="MobiDB-lite"/>
    </source>
</evidence>
<dbReference type="GO" id="GO:0016567">
    <property type="term" value="P:protein ubiquitination"/>
    <property type="evidence" value="ECO:0007669"/>
    <property type="project" value="TreeGrafter"/>
</dbReference>
<dbReference type="Gene3D" id="3.30.40.10">
    <property type="entry name" value="Zinc/RING finger domain, C3HC4 (zinc finger)"/>
    <property type="match status" value="1"/>
</dbReference>
<dbReference type="EC" id="2.3.2.27" evidence="2"/>
<evidence type="ECO:0000313" key="10">
    <source>
        <dbReference type="Proteomes" id="UP001457282"/>
    </source>
</evidence>
<feature type="compositionally biased region" description="Polar residues" evidence="7">
    <location>
        <begin position="1"/>
        <end position="10"/>
    </location>
</feature>
<keyword evidence="5" id="KW-0862">Zinc</keyword>
<evidence type="ECO:0000256" key="3">
    <source>
        <dbReference type="ARBA" id="ARBA00022723"/>
    </source>
</evidence>
<dbReference type="PROSITE" id="PS50089">
    <property type="entry name" value="ZF_RING_2"/>
    <property type="match status" value="1"/>
</dbReference>
<keyword evidence="3" id="KW-0479">Metal-binding</keyword>
<feature type="domain" description="RING-type" evidence="8">
    <location>
        <begin position="162"/>
        <end position="207"/>
    </location>
</feature>
<dbReference type="GO" id="GO:0061630">
    <property type="term" value="F:ubiquitin protein ligase activity"/>
    <property type="evidence" value="ECO:0007669"/>
    <property type="project" value="UniProtKB-EC"/>
</dbReference>
<feature type="region of interest" description="Disordered" evidence="7">
    <location>
        <begin position="1"/>
        <end position="29"/>
    </location>
</feature>
<evidence type="ECO:0000256" key="4">
    <source>
        <dbReference type="ARBA" id="ARBA00022771"/>
    </source>
</evidence>
<proteinExistence type="predicted"/>
<gene>
    <name evidence="9" type="ORF">M0R45_010233</name>
</gene>
<keyword evidence="10" id="KW-1185">Reference proteome</keyword>
<dbReference type="InterPro" id="IPR013083">
    <property type="entry name" value="Znf_RING/FYVE/PHD"/>
</dbReference>
<dbReference type="PANTHER" id="PTHR15710:SF196">
    <property type="entry name" value="F6A14.12 PROTEIN-RELATED"/>
    <property type="match status" value="1"/>
</dbReference>
<dbReference type="SMART" id="SM00744">
    <property type="entry name" value="RINGv"/>
    <property type="match status" value="1"/>
</dbReference>
<evidence type="ECO:0000259" key="8">
    <source>
        <dbReference type="PROSITE" id="PS50089"/>
    </source>
</evidence>
<dbReference type="InterPro" id="IPR011016">
    <property type="entry name" value="Znf_RING-CH"/>
</dbReference>
<accession>A0AAW1Y763</accession>
<dbReference type="InterPro" id="IPR001841">
    <property type="entry name" value="Znf_RING"/>
</dbReference>
<dbReference type="AlphaFoldDB" id="A0AAW1Y763"/>
<dbReference type="SMART" id="SM00184">
    <property type="entry name" value="RING"/>
    <property type="match status" value="1"/>
</dbReference>
<dbReference type="EMBL" id="JBEDUW010000002">
    <property type="protein sequence ID" value="KAK9944673.1"/>
    <property type="molecule type" value="Genomic_DNA"/>
</dbReference>
<dbReference type="PANTHER" id="PTHR15710">
    <property type="entry name" value="E3 UBIQUITIN-PROTEIN LIGASE PRAJA"/>
    <property type="match status" value="1"/>
</dbReference>
<dbReference type="GO" id="GO:0005737">
    <property type="term" value="C:cytoplasm"/>
    <property type="evidence" value="ECO:0007669"/>
    <property type="project" value="TreeGrafter"/>
</dbReference>
<evidence type="ECO:0000256" key="5">
    <source>
        <dbReference type="ARBA" id="ARBA00022833"/>
    </source>
</evidence>